<feature type="non-terminal residue" evidence="1">
    <location>
        <position position="1"/>
    </location>
</feature>
<name>A0A1G6K7E8_9BACT</name>
<sequence length="81" mass="9360">FYGENENAIRTQVWCTLIAQLLMTVIQKMANTQKAFSVVATLVRIHLISLLDVFELLRSTKRDYLNKRGSPDLYGQIKLIF</sequence>
<dbReference type="Proteomes" id="UP000199452">
    <property type="component" value="Unassembled WGS sequence"/>
</dbReference>
<gene>
    <name evidence="1" type="ORF">SAMN05216323_102339</name>
</gene>
<keyword evidence="2" id="KW-1185">Reference proteome</keyword>
<accession>A0A1G6K7E8</accession>
<dbReference type="EMBL" id="FMYP01000023">
    <property type="protein sequence ID" value="SDC26920.1"/>
    <property type="molecule type" value="Genomic_DNA"/>
</dbReference>
<proteinExistence type="predicted"/>
<protein>
    <submittedName>
        <fullName evidence="1">Uncharacterized protein</fullName>
    </submittedName>
</protein>
<organism evidence="1 2">
    <name type="scientific">Williamwhitmania taraxaci</name>
    <dbReference type="NCBI Taxonomy" id="1640674"/>
    <lineage>
        <taxon>Bacteria</taxon>
        <taxon>Pseudomonadati</taxon>
        <taxon>Bacteroidota</taxon>
        <taxon>Bacteroidia</taxon>
        <taxon>Bacteroidales</taxon>
        <taxon>Williamwhitmaniaceae</taxon>
        <taxon>Williamwhitmania</taxon>
    </lineage>
</organism>
<reference evidence="1 2" key="1">
    <citation type="submission" date="2016-09" db="EMBL/GenBank/DDBJ databases">
        <authorList>
            <person name="Capua I."/>
            <person name="De Benedictis P."/>
            <person name="Joannis T."/>
            <person name="Lombin L.H."/>
            <person name="Cattoli G."/>
        </authorList>
    </citation>
    <scope>NUCLEOTIDE SEQUENCE [LARGE SCALE GENOMIC DNA]</scope>
    <source>
        <strain evidence="1 2">A7P-90m</strain>
    </source>
</reference>
<dbReference type="AlphaFoldDB" id="A0A1G6K7E8"/>
<evidence type="ECO:0000313" key="1">
    <source>
        <dbReference type="EMBL" id="SDC26920.1"/>
    </source>
</evidence>
<evidence type="ECO:0000313" key="2">
    <source>
        <dbReference type="Proteomes" id="UP000199452"/>
    </source>
</evidence>